<proteinExistence type="inferred from homology"/>
<comment type="function">
    <text evidence="1">Common component of the spliceosome and rRNA processing machinery.</text>
</comment>
<dbReference type="Pfam" id="PF01248">
    <property type="entry name" value="Ribosomal_L7Ae"/>
    <property type="match status" value="1"/>
</dbReference>
<dbReference type="GO" id="GO:0003723">
    <property type="term" value="F:RNA binding"/>
    <property type="evidence" value="ECO:0007669"/>
    <property type="project" value="UniProtKB-UniRule"/>
</dbReference>
<dbReference type="Proteomes" id="UP000321570">
    <property type="component" value="Unassembled WGS sequence"/>
</dbReference>
<reference evidence="4 6" key="3">
    <citation type="submission" date="2019-07" db="EMBL/GenBank/DDBJ databases">
        <authorList>
            <person name="Jastrzebski P J."/>
            <person name="Paukszto L."/>
            <person name="Jastrzebski P J."/>
        </authorList>
    </citation>
    <scope>NUCLEOTIDE SEQUENCE [LARGE SCALE GENOMIC DNA]</scope>
    <source>
        <strain evidence="4 6">WMS-il1</strain>
    </source>
</reference>
<dbReference type="SUPFAM" id="SSF55315">
    <property type="entry name" value="L30e-like"/>
    <property type="match status" value="1"/>
</dbReference>
<feature type="domain" description="Ribosomal protein eL8/eL30/eS12/Gadd45" evidence="2">
    <location>
        <begin position="44"/>
        <end position="133"/>
    </location>
</feature>
<dbReference type="EMBL" id="CABIJS010000008">
    <property type="protein sequence ID" value="VUZ38866.1"/>
    <property type="molecule type" value="Genomic_DNA"/>
</dbReference>
<dbReference type="PRINTS" id="PR00883">
    <property type="entry name" value="NUCLEARHMG"/>
</dbReference>
<evidence type="ECO:0000313" key="6">
    <source>
        <dbReference type="Proteomes" id="UP000321570"/>
    </source>
</evidence>
<evidence type="ECO:0000313" key="7">
    <source>
        <dbReference type="WBParaSite" id="HDID_0000433401-mRNA-1"/>
    </source>
</evidence>
<dbReference type="EMBL" id="UYSG01001618">
    <property type="protein sequence ID" value="VDL47537.1"/>
    <property type="molecule type" value="Genomic_DNA"/>
</dbReference>
<accession>A0A0R3SHB9</accession>
<organism evidence="7">
    <name type="scientific">Hymenolepis diminuta</name>
    <name type="common">Rat tapeworm</name>
    <dbReference type="NCBI Taxonomy" id="6216"/>
    <lineage>
        <taxon>Eukaryota</taxon>
        <taxon>Metazoa</taxon>
        <taxon>Spiralia</taxon>
        <taxon>Lophotrochozoa</taxon>
        <taxon>Platyhelminthes</taxon>
        <taxon>Cestoda</taxon>
        <taxon>Eucestoda</taxon>
        <taxon>Cyclophyllidea</taxon>
        <taxon>Hymenolepididae</taxon>
        <taxon>Hymenolepis</taxon>
    </lineage>
</organism>
<dbReference type="Proteomes" id="UP000274504">
    <property type="component" value="Unassembled WGS sequence"/>
</dbReference>
<dbReference type="GO" id="GO:0031429">
    <property type="term" value="C:box H/ACA snoRNP complex"/>
    <property type="evidence" value="ECO:0007669"/>
    <property type="project" value="UniProtKB-UniRule"/>
</dbReference>
<dbReference type="GO" id="GO:0000398">
    <property type="term" value="P:mRNA splicing, via spliceosome"/>
    <property type="evidence" value="ECO:0007669"/>
    <property type="project" value="UniProtKB-UniRule"/>
</dbReference>
<comment type="function">
    <text evidence="1">Required for ribosome biogenesis. Part of a complex which catalyzes pseudouridylation of rRNA. This involves the isomerization of uridine such that the ribose is subsequently attached to C5, instead of the normal N1. Pseudouridine ('psi') residues may serve to stabilize the conformation of rRNAs.</text>
</comment>
<reference evidence="7" key="1">
    <citation type="submission" date="2017-02" db="UniProtKB">
        <authorList>
            <consortium name="WormBaseParasite"/>
        </authorList>
    </citation>
    <scope>IDENTIFICATION</scope>
</reference>
<keyword evidence="6" id="KW-1185">Reference proteome</keyword>
<evidence type="ECO:0000313" key="3">
    <source>
        <dbReference type="EMBL" id="VDL47537.1"/>
    </source>
</evidence>
<dbReference type="OrthoDB" id="5364946at2759"/>
<evidence type="ECO:0000313" key="5">
    <source>
        <dbReference type="Proteomes" id="UP000274504"/>
    </source>
</evidence>
<dbReference type="WBParaSite" id="HDID_0000433401-mRNA-1">
    <property type="protein sequence ID" value="HDID_0000433401-mRNA-1"/>
    <property type="gene ID" value="HDID_0000433401"/>
</dbReference>
<protein>
    <recommendedName>
        <fullName evidence="1">H/ACA ribonucleoprotein complex subunit 2</fullName>
    </recommendedName>
    <alternativeName>
        <fullName evidence="1">Nucleolar protein family A member 2</fullName>
    </alternativeName>
</protein>
<gene>
    <name evidence="3" type="ORF">HDID_LOCUS4332</name>
    <name evidence="4" type="ORF">WMSIL1_LOCUS265</name>
</gene>
<dbReference type="Gene3D" id="3.30.1330.30">
    <property type="match status" value="1"/>
</dbReference>
<evidence type="ECO:0000259" key="2">
    <source>
        <dbReference type="Pfam" id="PF01248"/>
    </source>
</evidence>
<dbReference type="InterPro" id="IPR002415">
    <property type="entry name" value="H/ACA_rnp_Nhp2-like"/>
</dbReference>
<name>A0A0R3SHB9_HYMDI</name>
<keyword evidence="1" id="KW-0539">Nucleus</keyword>
<sequence>MSDDEVEVPSDDYITVLKGMKYSERMSLAGPIAKPLADKSLKKKIAKLIKKARTQKLVACGIKDCIKQVYKKKNEGIVVMAGDVSPIDTITHLHGICYTNGIPYCYVATRFDLGDSFASNINASCVCIRPHESYRDQYDEVVQKIKELEC</sequence>
<dbReference type="InterPro" id="IPR004038">
    <property type="entry name" value="Ribosomal_eL8/eL30/eS12/Gad45"/>
</dbReference>
<keyword evidence="1" id="KW-0687">Ribonucleoprotein</keyword>
<dbReference type="STRING" id="6216.A0A0R3SHB9"/>
<dbReference type="GO" id="GO:0031120">
    <property type="term" value="P:snRNA pseudouridine synthesis"/>
    <property type="evidence" value="ECO:0007669"/>
    <property type="project" value="UniProtKB-UniRule"/>
</dbReference>
<reference evidence="3 5" key="2">
    <citation type="submission" date="2018-11" db="EMBL/GenBank/DDBJ databases">
        <authorList>
            <consortium name="Pathogen Informatics"/>
        </authorList>
    </citation>
    <scope>NUCLEOTIDE SEQUENCE [LARGE SCALE GENOMIC DNA]</scope>
</reference>
<dbReference type="InterPro" id="IPR029064">
    <property type="entry name" value="Ribosomal_eL30-like_sf"/>
</dbReference>
<evidence type="ECO:0000256" key="1">
    <source>
        <dbReference type="RuleBase" id="RU366039"/>
    </source>
</evidence>
<keyword evidence="1" id="KW-0694">RNA-binding</keyword>
<comment type="subcellular location">
    <subcellularLocation>
        <location evidence="1">Nucleus</location>
        <location evidence="1">Nucleolus</location>
    </subcellularLocation>
</comment>
<evidence type="ECO:0000313" key="4">
    <source>
        <dbReference type="EMBL" id="VUZ38866.1"/>
    </source>
</evidence>
<dbReference type="AlphaFoldDB" id="A0A0R3SHB9"/>
<comment type="similarity">
    <text evidence="1">Belongs to the eukaryotic ribosomal protein eL8 family.</text>
</comment>